<gene>
    <name evidence="1" type="ORF">SAMN05216187_10242</name>
</gene>
<organism evidence="1 2">
    <name type="scientific">Jeotgalicoccus aerolatus</name>
    <dbReference type="NCBI Taxonomy" id="709510"/>
    <lineage>
        <taxon>Bacteria</taxon>
        <taxon>Bacillati</taxon>
        <taxon>Bacillota</taxon>
        <taxon>Bacilli</taxon>
        <taxon>Bacillales</taxon>
        <taxon>Staphylococcaceae</taxon>
        <taxon>Jeotgalicoccus</taxon>
    </lineage>
</organism>
<sequence length="243" mass="27515">MLQYSMYEMKSHRIWGYNLKHIILAVFVLLLVGCNQNEKFSKADNLEFAAKTHFTMSNVVISAGGNNSNISANNTLNFSGHNENILKNTISGSNETSIISRGIIAEQFNAAHDDIFNVWDQYFTPLYNAYQYDTLQMTDAADEITSLNNSFSELQKEVEGIAIPESLTKRDQQYIQEIKDDLLLAISNRSLAIIEFKSMLGSDEVSHQEFLDIHINNSEKYLKEVEEGSAKLALENEELITVK</sequence>
<evidence type="ECO:0000313" key="2">
    <source>
        <dbReference type="Proteomes" id="UP000242700"/>
    </source>
</evidence>
<accession>A0A1G8VVN3</accession>
<dbReference type="Proteomes" id="UP000242700">
    <property type="component" value="Unassembled WGS sequence"/>
</dbReference>
<evidence type="ECO:0000313" key="1">
    <source>
        <dbReference type="EMBL" id="SDJ70082.1"/>
    </source>
</evidence>
<protein>
    <submittedName>
        <fullName evidence="1">Uncharacterized protein</fullName>
    </submittedName>
</protein>
<proteinExistence type="predicted"/>
<dbReference type="EMBL" id="FNFI01000002">
    <property type="protein sequence ID" value="SDJ70082.1"/>
    <property type="molecule type" value="Genomic_DNA"/>
</dbReference>
<dbReference type="AlphaFoldDB" id="A0A1G8VVN3"/>
<dbReference type="STRING" id="586411.SAMN05216187_10242"/>
<reference evidence="2" key="1">
    <citation type="submission" date="2016-10" db="EMBL/GenBank/DDBJ databases">
        <authorList>
            <person name="Varghese N."/>
            <person name="Submissions S."/>
        </authorList>
    </citation>
    <scope>NUCLEOTIDE SEQUENCE [LARGE SCALE GENOMIC DNA]</scope>
    <source>
        <strain evidence="2">CGMCC 1.8911</strain>
    </source>
</reference>
<name>A0A1G8VVN3_9STAP</name>